<dbReference type="PANTHER" id="PTHR34120:SF2">
    <property type="entry name" value="OS01G0860900 PROTEIN"/>
    <property type="match status" value="1"/>
</dbReference>
<evidence type="ECO:0000256" key="1">
    <source>
        <dbReference type="SAM" id="MobiDB-lite"/>
    </source>
</evidence>
<evidence type="ECO:0000313" key="2">
    <source>
        <dbReference type="EMBL" id="KAJ0969727.1"/>
    </source>
</evidence>
<dbReference type="AlphaFoldDB" id="A0A9D5CAT2"/>
<name>A0A9D5CAT2_9LILI</name>
<dbReference type="OrthoDB" id="696504at2759"/>
<dbReference type="EMBL" id="JAGGNH010000006">
    <property type="protein sequence ID" value="KAJ0969727.1"/>
    <property type="molecule type" value="Genomic_DNA"/>
</dbReference>
<proteinExistence type="predicted"/>
<reference evidence="2" key="2">
    <citation type="journal article" date="2022" name="Hortic Res">
        <title>The genome of Dioscorea zingiberensis sheds light on the biosynthesis, origin and evolution of the medicinally important diosgenin saponins.</title>
        <authorList>
            <person name="Li Y."/>
            <person name="Tan C."/>
            <person name="Li Z."/>
            <person name="Guo J."/>
            <person name="Li S."/>
            <person name="Chen X."/>
            <person name="Wang C."/>
            <person name="Dai X."/>
            <person name="Yang H."/>
            <person name="Song W."/>
            <person name="Hou L."/>
            <person name="Xu J."/>
            <person name="Tong Z."/>
            <person name="Xu A."/>
            <person name="Yuan X."/>
            <person name="Wang W."/>
            <person name="Yang Q."/>
            <person name="Chen L."/>
            <person name="Sun Z."/>
            <person name="Wang K."/>
            <person name="Pan B."/>
            <person name="Chen J."/>
            <person name="Bao Y."/>
            <person name="Liu F."/>
            <person name="Qi X."/>
            <person name="Gang D.R."/>
            <person name="Wen J."/>
            <person name="Li J."/>
        </authorList>
    </citation>
    <scope>NUCLEOTIDE SEQUENCE</scope>
    <source>
        <strain evidence="2">Dzin_1.0</strain>
    </source>
</reference>
<evidence type="ECO:0000313" key="3">
    <source>
        <dbReference type="Proteomes" id="UP001085076"/>
    </source>
</evidence>
<comment type="caution">
    <text evidence="2">The sequence shown here is derived from an EMBL/GenBank/DDBJ whole genome shotgun (WGS) entry which is preliminary data.</text>
</comment>
<feature type="region of interest" description="Disordered" evidence="1">
    <location>
        <begin position="59"/>
        <end position="83"/>
    </location>
</feature>
<dbReference type="PANTHER" id="PTHR34120">
    <property type="entry name" value="EXPRESSED PROTEIN"/>
    <property type="match status" value="1"/>
</dbReference>
<dbReference type="Proteomes" id="UP001085076">
    <property type="component" value="Miscellaneous, Linkage group lg06"/>
</dbReference>
<sequence length="213" mass="22881">MPPAEAGSNTAVIGSILDPKDPPPPADPDLPADSIRIRIDDGFDWSALSAAVFTREYSTKGSTNPKSMIHSHPNTNSLSTSQRFSMNTKPRAPIIGLTQVGYDGPRRQGIGRGPRRDQLAPAPAYVEPASPKVSCLGRVSSEKYTSPEHGKFGCWTGFPPFRRVRSGRRRGSELESRWYSGGSECIPTMAAPLPGEEMTVILGTGNMDNGGAR</sequence>
<gene>
    <name evidence="2" type="ORF">J5N97_022604</name>
</gene>
<feature type="region of interest" description="Disordered" evidence="1">
    <location>
        <begin position="1"/>
        <end position="34"/>
    </location>
</feature>
<protein>
    <submittedName>
        <fullName evidence="2">Uncharacterized protein</fullName>
    </submittedName>
</protein>
<organism evidence="2 3">
    <name type="scientific">Dioscorea zingiberensis</name>
    <dbReference type="NCBI Taxonomy" id="325984"/>
    <lineage>
        <taxon>Eukaryota</taxon>
        <taxon>Viridiplantae</taxon>
        <taxon>Streptophyta</taxon>
        <taxon>Embryophyta</taxon>
        <taxon>Tracheophyta</taxon>
        <taxon>Spermatophyta</taxon>
        <taxon>Magnoliopsida</taxon>
        <taxon>Liliopsida</taxon>
        <taxon>Dioscoreales</taxon>
        <taxon>Dioscoreaceae</taxon>
        <taxon>Dioscorea</taxon>
    </lineage>
</organism>
<reference evidence="2" key="1">
    <citation type="submission" date="2021-03" db="EMBL/GenBank/DDBJ databases">
        <authorList>
            <person name="Li Z."/>
            <person name="Yang C."/>
        </authorList>
    </citation>
    <scope>NUCLEOTIDE SEQUENCE</scope>
    <source>
        <strain evidence="2">Dzin_1.0</strain>
        <tissue evidence="2">Leaf</tissue>
    </source>
</reference>
<accession>A0A9D5CAT2</accession>
<keyword evidence="3" id="KW-1185">Reference proteome</keyword>